<organism evidence="2 3">
    <name type="scientific">Syncephalastrum racemosum</name>
    <name type="common">Filamentous fungus</name>
    <dbReference type="NCBI Taxonomy" id="13706"/>
    <lineage>
        <taxon>Eukaryota</taxon>
        <taxon>Fungi</taxon>
        <taxon>Fungi incertae sedis</taxon>
        <taxon>Mucoromycota</taxon>
        <taxon>Mucoromycotina</taxon>
        <taxon>Mucoromycetes</taxon>
        <taxon>Mucorales</taxon>
        <taxon>Syncephalastraceae</taxon>
        <taxon>Syncephalastrum</taxon>
    </lineage>
</organism>
<proteinExistence type="predicted"/>
<dbReference type="AlphaFoldDB" id="A0A1X2HAE8"/>
<evidence type="ECO:0000256" key="1">
    <source>
        <dbReference type="SAM" id="MobiDB-lite"/>
    </source>
</evidence>
<sequence>MAQSTLHSILDAIEESSSVEDQGMDEAALMPDAIERTLEDLKQLQQTSSMIPASMSIICVSEPKESSVEPDAELGTDEANVDEPSVDEPSAEQTNKAENKQKGSSQSIEMGPEPEQEAEFEAQAGLANDTGAIHPLSSQVQHQQQPHHPCPTCGNGTTSSNGSIRATSTTDAQLLQQVEQLQRDMACLMDLVRKERMEVSLYRQSTAENSERDDMSSVEQESQETRRSDEPQQAKGRPSNADDNRGSVGTLGRAWSLLRSPFSYIGP</sequence>
<dbReference type="Proteomes" id="UP000242180">
    <property type="component" value="Unassembled WGS sequence"/>
</dbReference>
<evidence type="ECO:0000313" key="2">
    <source>
        <dbReference type="EMBL" id="ORY95646.1"/>
    </source>
</evidence>
<dbReference type="EMBL" id="MCGN01000006">
    <property type="protein sequence ID" value="ORY95646.1"/>
    <property type="molecule type" value="Genomic_DNA"/>
</dbReference>
<feature type="compositionally biased region" description="Polar residues" evidence="1">
    <location>
        <begin position="154"/>
        <end position="169"/>
    </location>
</feature>
<evidence type="ECO:0000313" key="3">
    <source>
        <dbReference type="Proteomes" id="UP000242180"/>
    </source>
</evidence>
<dbReference type="InParanoid" id="A0A1X2HAE8"/>
<feature type="region of interest" description="Disordered" evidence="1">
    <location>
        <begin position="62"/>
        <end position="119"/>
    </location>
</feature>
<gene>
    <name evidence="2" type="ORF">BCR43DRAFT_307960</name>
</gene>
<protein>
    <submittedName>
        <fullName evidence="2">Uncharacterized protein</fullName>
    </submittedName>
</protein>
<feature type="compositionally biased region" description="Basic and acidic residues" evidence="1">
    <location>
        <begin position="223"/>
        <end position="232"/>
    </location>
</feature>
<reference evidence="2 3" key="1">
    <citation type="submission" date="2016-07" db="EMBL/GenBank/DDBJ databases">
        <title>Pervasive Adenine N6-methylation of Active Genes in Fungi.</title>
        <authorList>
            <consortium name="DOE Joint Genome Institute"/>
            <person name="Mondo S.J."/>
            <person name="Dannebaum R.O."/>
            <person name="Kuo R.C."/>
            <person name="Labutti K."/>
            <person name="Haridas S."/>
            <person name="Kuo A."/>
            <person name="Salamov A."/>
            <person name="Ahrendt S.R."/>
            <person name="Lipzen A."/>
            <person name="Sullivan W."/>
            <person name="Andreopoulos W.B."/>
            <person name="Clum A."/>
            <person name="Lindquist E."/>
            <person name="Daum C."/>
            <person name="Ramamoorthy G.K."/>
            <person name="Gryganskyi A."/>
            <person name="Culley D."/>
            <person name="Magnuson J.K."/>
            <person name="James T.Y."/>
            <person name="O'Malley M.A."/>
            <person name="Stajich J.E."/>
            <person name="Spatafora J.W."/>
            <person name="Visel A."/>
            <person name="Grigoriev I.V."/>
        </authorList>
    </citation>
    <scope>NUCLEOTIDE SEQUENCE [LARGE SCALE GENOMIC DNA]</scope>
    <source>
        <strain evidence="2 3">NRRL 2496</strain>
    </source>
</reference>
<accession>A0A1X2HAE8</accession>
<feature type="compositionally biased region" description="Low complexity" evidence="1">
    <location>
        <begin position="137"/>
        <end position="151"/>
    </location>
</feature>
<name>A0A1X2HAE8_SYNRA</name>
<feature type="compositionally biased region" description="Acidic residues" evidence="1">
    <location>
        <begin position="68"/>
        <end position="90"/>
    </location>
</feature>
<feature type="region of interest" description="Disordered" evidence="1">
    <location>
        <begin position="137"/>
        <end position="169"/>
    </location>
</feature>
<keyword evidence="3" id="KW-1185">Reference proteome</keyword>
<feature type="region of interest" description="Disordered" evidence="1">
    <location>
        <begin position="202"/>
        <end position="252"/>
    </location>
</feature>
<comment type="caution">
    <text evidence="2">The sequence shown here is derived from an EMBL/GenBank/DDBJ whole genome shotgun (WGS) entry which is preliminary data.</text>
</comment>